<keyword evidence="1" id="KW-0812">Transmembrane</keyword>
<keyword evidence="1" id="KW-0472">Membrane</keyword>
<comment type="caution">
    <text evidence="2">The sequence shown here is derived from an EMBL/GenBank/DDBJ whole genome shotgun (WGS) entry which is preliminary data.</text>
</comment>
<dbReference type="AlphaFoldDB" id="A0A7W3IXS3"/>
<dbReference type="RefSeq" id="WP_182537117.1">
    <property type="nucleotide sequence ID" value="NZ_JACGXA010000001.1"/>
</dbReference>
<protein>
    <submittedName>
        <fullName evidence="2">Putative membrane protein</fullName>
    </submittedName>
</protein>
<keyword evidence="1" id="KW-1133">Transmembrane helix</keyword>
<proteinExistence type="predicted"/>
<evidence type="ECO:0000256" key="1">
    <source>
        <dbReference type="SAM" id="Phobius"/>
    </source>
</evidence>
<keyword evidence="3" id="KW-1185">Reference proteome</keyword>
<feature type="transmembrane region" description="Helical" evidence="1">
    <location>
        <begin position="42"/>
        <end position="66"/>
    </location>
</feature>
<feature type="transmembrane region" description="Helical" evidence="1">
    <location>
        <begin position="96"/>
        <end position="115"/>
    </location>
</feature>
<evidence type="ECO:0000313" key="2">
    <source>
        <dbReference type="EMBL" id="MBA8802583.1"/>
    </source>
</evidence>
<accession>A0A7W3IXS3</accession>
<evidence type="ECO:0000313" key="3">
    <source>
        <dbReference type="Proteomes" id="UP000580910"/>
    </source>
</evidence>
<sequence>MNASATDTPAPLVVAASLVAVEGIVLALLGILELFSLSSDRVVMGVTTTLFFIAYGAFLVACGWSVHRRRSWARSPIVLTQLIMLGLAWNYRDVPVLAAGLAIVALVVVVGMLHPDSIEALSDES</sequence>
<gene>
    <name evidence="2" type="ORF">FB382_000874</name>
</gene>
<feature type="transmembrane region" description="Helical" evidence="1">
    <location>
        <begin position="12"/>
        <end position="35"/>
    </location>
</feature>
<dbReference type="Proteomes" id="UP000580910">
    <property type="component" value="Unassembled WGS sequence"/>
</dbReference>
<organism evidence="2 3">
    <name type="scientific">Nocardioides ginsengisegetis</name>
    <dbReference type="NCBI Taxonomy" id="661491"/>
    <lineage>
        <taxon>Bacteria</taxon>
        <taxon>Bacillati</taxon>
        <taxon>Actinomycetota</taxon>
        <taxon>Actinomycetes</taxon>
        <taxon>Propionibacteriales</taxon>
        <taxon>Nocardioidaceae</taxon>
        <taxon>Nocardioides</taxon>
    </lineage>
</organism>
<name>A0A7W3IXS3_9ACTN</name>
<reference evidence="2 3" key="1">
    <citation type="submission" date="2020-07" db="EMBL/GenBank/DDBJ databases">
        <title>Sequencing the genomes of 1000 actinobacteria strains.</title>
        <authorList>
            <person name="Klenk H.-P."/>
        </authorList>
    </citation>
    <scope>NUCLEOTIDE SEQUENCE [LARGE SCALE GENOMIC DNA]</scope>
    <source>
        <strain evidence="2 3">DSM 21349</strain>
    </source>
</reference>
<dbReference type="EMBL" id="JACGXA010000001">
    <property type="protein sequence ID" value="MBA8802583.1"/>
    <property type="molecule type" value="Genomic_DNA"/>
</dbReference>